<dbReference type="PROSITE" id="PS50943">
    <property type="entry name" value="HTH_CROC1"/>
    <property type="match status" value="1"/>
</dbReference>
<protein>
    <submittedName>
        <fullName evidence="2">Helix-turn-helix motif</fullName>
    </submittedName>
</protein>
<reference evidence="2" key="1">
    <citation type="journal article" date="2015" name="Proc. Natl. Acad. Sci. U.S.A.">
        <title>Networks of energetic and metabolic interactions define dynamics in microbial communities.</title>
        <authorList>
            <person name="Embree M."/>
            <person name="Liu J.K."/>
            <person name="Al-Bassam M.M."/>
            <person name="Zengler K."/>
        </authorList>
    </citation>
    <scope>NUCLEOTIDE SEQUENCE</scope>
</reference>
<evidence type="ECO:0000259" key="1">
    <source>
        <dbReference type="PROSITE" id="PS50943"/>
    </source>
</evidence>
<dbReference type="Gene3D" id="1.10.260.40">
    <property type="entry name" value="lambda repressor-like DNA-binding domains"/>
    <property type="match status" value="1"/>
</dbReference>
<proteinExistence type="predicted"/>
<gene>
    <name evidence="2" type="ORF">ASZ90_008510</name>
</gene>
<dbReference type="Pfam" id="PF13560">
    <property type="entry name" value="HTH_31"/>
    <property type="match status" value="1"/>
</dbReference>
<feature type="domain" description="HTH cro/C1-type" evidence="1">
    <location>
        <begin position="15"/>
        <end position="66"/>
    </location>
</feature>
<dbReference type="AlphaFoldDB" id="A0A0W8FM65"/>
<dbReference type="CDD" id="cd00093">
    <property type="entry name" value="HTH_XRE"/>
    <property type="match status" value="1"/>
</dbReference>
<dbReference type="InterPro" id="IPR010982">
    <property type="entry name" value="Lambda_DNA-bd_dom_sf"/>
</dbReference>
<sequence length="76" mass="8316">MKNKISTAVNIGAAIRKKRKDDGLTLADAAALCGVGYRFMSDLENGKATVQMGKVLQVLNALGLDFYIESRKWPNE</sequence>
<dbReference type="InterPro" id="IPR001387">
    <property type="entry name" value="Cro/C1-type_HTH"/>
</dbReference>
<dbReference type="SMART" id="SM00530">
    <property type="entry name" value="HTH_XRE"/>
    <property type="match status" value="1"/>
</dbReference>
<dbReference type="GO" id="GO:0003677">
    <property type="term" value="F:DNA binding"/>
    <property type="evidence" value="ECO:0007669"/>
    <property type="project" value="InterPro"/>
</dbReference>
<accession>A0A0W8FM65</accession>
<evidence type="ECO:0000313" key="2">
    <source>
        <dbReference type="EMBL" id="KUG21726.1"/>
    </source>
</evidence>
<dbReference type="EMBL" id="LNQE01001028">
    <property type="protein sequence ID" value="KUG21726.1"/>
    <property type="molecule type" value="Genomic_DNA"/>
</dbReference>
<comment type="caution">
    <text evidence="2">The sequence shown here is derived from an EMBL/GenBank/DDBJ whole genome shotgun (WGS) entry which is preliminary data.</text>
</comment>
<name>A0A0W8FM65_9ZZZZ</name>
<organism evidence="2">
    <name type="scientific">hydrocarbon metagenome</name>
    <dbReference type="NCBI Taxonomy" id="938273"/>
    <lineage>
        <taxon>unclassified sequences</taxon>
        <taxon>metagenomes</taxon>
        <taxon>ecological metagenomes</taxon>
    </lineage>
</organism>
<dbReference type="SUPFAM" id="SSF47413">
    <property type="entry name" value="lambda repressor-like DNA-binding domains"/>
    <property type="match status" value="1"/>
</dbReference>